<keyword evidence="1" id="KW-0472">Membrane</keyword>
<keyword evidence="3" id="KW-1185">Reference proteome</keyword>
<keyword evidence="1" id="KW-1133">Transmembrane helix</keyword>
<sequence length="95" mass="10965">MDRLISGAKEKVEIEEQLSQCLLLDVKGKSRGKRLCGGCWKEVQWLVGRKVAGKLVAGWLTSWCWAGWLLDVGFGAGIFRWFQYRRWRDMSEGGW</sequence>
<evidence type="ECO:0000313" key="3">
    <source>
        <dbReference type="Proteomes" id="UP001164929"/>
    </source>
</evidence>
<comment type="caution">
    <text evidence="2">The sequence shown here is derived from an EMBL/GenBank/DDBJ whole genome shotgun (WGS) entry which is preliminary data.</text>
</comment>
<evidence type="ECO:0000256" key="1">
    <source>
        <dbReference type="SAM" id="Phobius"/>
    </source>
</evidence>
<evidence type="ECO:0000313" key="2">
    <source>
        <dbReference type="EMBL" id="KAJ6977414.1"/>
    </source>
</evidence>
<dbReference type="Proteomes" id="UP001164929">
    <property type="component" value="Chromosome 12"/>
</dbReference>
<dbReference type="EMBL" id="JAQIZT010000012">
    <property type="protein sequence ID" value="KAJ6977414.1"/>
    <property type="molecule type" value="Genomic_DNA"/>
</dbReference>
<protein>
    <recommendedName>
        <fullName evidence="4">Transmembrane protein</fullName>
    </recommendedName>
</protein>
<feature type="transmembrane region" description="Helical" evidence="1">
    <location>
        <begin position="65"/>
        <end position="82"/>
    </location>
</feature>
<evidence type="ECO:0008006" key="4">
    <source>
        <dbReference type="Google" id="ProtNLM"/>
    </source>
</evidence>
<gene>
    <name evidence="2" type="ORF">NC653_029352</name>
</gene>
<name>A0AAD6M2X7_9ROSI</name>
<dbReference type="AlphaFoldDB" id="A0AAD6M2X7"/>
<reference evidence="2" key="1">
    <citation type="journal article" date="2023" name="Mol. Ecol. Resour.">
        <title>Chromosome-level genome assembly of a triploid poplar Populus alba 'Berolinensis'.</title>
        <authorList>
            <person name="Chen S."/>
            <person name="Yu Y."/>
            <person name="Wang X."/>
            <person name="Wang S."/>
            <person name="Zhang T."/>
            <person name="Zhou Y."/>
            <person name="He R."/>
            <person name="Meng N."/>
            <person name="Wang Y."/>
            <person name="Liu W."/>
            <person name="Liu Z."/>
            <person name="Liu J."/>
            <person name="Guo Q."/>
            <person name="Huang H."/>
            <person name="Sederoff R.R."/>
            <person name="Wang G."/>
            <person name="Qu G."/>
            <person name="Chen S."/>
        </authorList>
    </citation>
    <scope>NUCLEOTIDE SEQUENCE</scope>
    <source>
        <strain evidence="2">SC-2020</strain>
    </source>
</reference>
<accession>A0AAD6M2X7</accession>
<proteinExistence type="predicted"/>
<keyword evidence="1" id="KW-0812">Transmembrane</keyword>
<organism evidence="2 3">
    <name type="scientific">Populus alba x Populus x berolinensis</name>
    <dbReference type="NCBI Taxonomy" id="444605"/>
    <lineage>
        <taxon>Eukaryota</taxon>
        <taxon>Viridiplantae</taxon>
        <taxon>Streptophyta</taxon>
        <taxon>Embryophyta</taxon>
        <taxon>Tracheophyta</taxon>
        <taxon>Spermatophyta</taxon>
        <taxon>Magnoliopsida</taxon>
        <taxon>eudicotyledons</taxon>
        <taxon>Gunneridae</taxon>
        <taxon>Pentapetalae</taxon>
        <taxon>rosids</taxon>
        <taxon>fabids</taxon>
        <taxon>Malpighiales</taxon>
        <taxon>Salicaceae</taxon>
        <taxon>Saliceae</taxon>
        <taxon>Populus</taxon>
    </lineage>
</organism>